<evidence type="ECO:0000313" key="3">
    <source>
        <dbReference type="EMBL" id="MFK2899180.1"/>
    </source>
</evidence>
<dbReference type="Proteomes" id="UP001620461">
    <property type="component" value="Unassembled WGS sequence"/>
</dbReference>
<protein>
    <submittedName>
        <fullName evidence="3">Cell wall hydrolase</fullName>
    </submittedName>
</protein>
<gene>
    <name evidence="3" type="ORF">ISP15_02440</name>
</gene>
<feature type="domain" description="Cell wall hydrolase SleB" evidence="2">
    <location>
        <begin position="34"/>
        <end position="141"/>
    </location>
</feature>
<evidence type="ECO:0000313" key="4">
    <source>
        <dbReference type="Proteomes" id="UP001620461"/>
    </source>
</evidence>
<dbReference type="GO" id="GO:0016787">
    <property type="term" value="F:hydrolase activity"/>
    <property type="evidence" value="ECO:0007669"/>
    <property type="project" value="UniProtKB-KW"/>
</dbReference>
<dbReference type="InterPro" id="IPR011105">
    <property type="entry name" value="Cell_wall_hydrolase_SleB"/>
</dbReference>
<dbReference type="EMBL" id="JADIKJ010000002">
    <property type="protein sequence ID" value="MFK2899180.1"/>
    <property type="molecule type" value="Genomic_DNA"/>
</dbReference>
<comment type="caution">
    <text evidence="3">The sequence shown here is derived from an EMBL/GenBank/DDBJ whole genome shotgun (WGS) entry which is preliminary data.</text>
</comment>
<keyword evidence="1" id="KW-0732">Signal</keyword>
<proteinExistence type="predicted"/>
<keyword evidence="4" id="KW-1185">Reference proteome</keyword>
<sequence length="144" mass="16086">MKLSMLLWLMSVLPQPLADQTCLATTVYLEARSQSTVGQMAVAEVAMRRRERGQWGDTVCDVVKSPHQFALSTTPLTQEIDNLVAFQKAWDIAGKSISNWGLPADERRFFVPHADHFATVSVAPAWSRNHSAITIGDHKFYSIN</sequence>
<feature type="signal peptide" evidence="1">
    <location>
        <begin position="1"/>
        <end position="18"/>
    </location>
</feature>
<keyword evidence="3" id="KW-0378">Hydrolase</keyword>
<reference evidence="3 4" key="1">
    <citation type="submission" date="2020-10" db="EMBL/GenBank/DDBJ databases">
        <title>Phylogeny of dyella-like bacteria.</title>
        <authorList>
            <person name="Fu J."/>
        </authorList>
    </citation>
    <scope>NUCLEOTIDE SEQUENCE [LARGE SCALE GENOMIC DNA]</scope>
    <source>
        <strain evidence="3 4">JP1</strain>
    </source>
</reference>
<dbReference type="InterPro" id="IPR042047">
    <property type="entry name" value="SleB_dom1"/>
</dbReference>
<evidence type="ECO:0000259" key="2">
    <source>
        <dbReference type="Pfam" id="PF07486"/>
    </source>
</evidence>
<name>A0ABW8JH86_9GAMM</name>
<organism evidence="3 4">
    <name type="scientific">Dyella jejuensis</name>
    <dbReference type="NCBI Taxonomy" id="1432009"/>
    <lineage>
        <taxon>Bacteria</taxon>
        <taxon>Pseudomonadati</taxon>
        <taxon>Pseudomonadota</taxon>
        <taxon>Gammaproteobacteria</taxon>
        <taxon>Lysobacterales</taxon>
        <taxon>Rhodanobacteraceae</taxon>
        <taxon>Dyella</taxon>
    </lineage>
</organism>
<feature type="chain" id="PRO_5045459842" evidence="1">
    <location>
        <begin position="19"/>
        <end position="144"/>
    </location>
</feature>
<evidence type="ECO:0000256" key="1">
    <source>
        <dbReference type="SAM" id="SignalP"/>
    </source>
</evidence>
<dbReference type="Gene3D" id="1.10.10.2520">
    <property type="entry name" value="Cell wall hydrolase SleB, domain 1"/>
    <property type="match status" value="1"/>
</dbReference>
<accession>A0ABW8JH86</accession>
<dbReference type="RefSeq" id="WP_404544716.1">
    <property type="nucleotide sequence ID" value="NZ_JADIKJ010000002.1"/>
</dbReference>
<dbReference type="Pfam" id="PF07486">
    <property type="entry name" value="Hydrolase_2"/>
    <property type="match status" value="1"/>
</dbReference>